<dbReference type="RefSeq" id="WP_278155780.1">
    <property type="nucleotide sequence ID" value="NZ_CP121252.1"/>
</dbReference>
<evidence type="ECO:0000259" key="2">
    <source>
        <dbReference type="Pfam" id="PF13622"/>
    </source>
</evidence>
<dbReference type="Gene3D" id="2.40.160.210">
    <property type="entry name" value="Acyl-CoA thioesterase, double hotdog domain"/>
    <property type="match status" value="1"/>
</dbReference>
<evidence type="ECO:0000259" key="3">
    <source>
        <dbReference type="Pfam" id="PF20789"/>
    </source>
</evidence>
<dbReference type="Proteomes" id="UP001219037">
    <property type="component" value="Chromosome"/>
</dbReference>
<evidence type="ECO:0000313" key="4">
    <source>
        <dbReference type="EMBL" id="WFP15228.1"/>
    </source>
</evidence>
<dbReference type="Pfam" id="PF13622">
    <property type="entry name" value="4HBT_3"/>
    <property type="match status" value="1"/>
</dbReference>
<name>A0ABY8H3F2_9MICC</name>
<sequence>MTDDTAYFRRTAPADTHTSETATRVSLFESTRHAQGTWQEDELHMAPVSGLVVAELEAHEKRDDFVTGRLSFDILGKLHEGKQRVTTRTIRPGRTIELVESTLESGGRTVLRARAWRLQRQKLDPEAILPLPSNLTPVEECVADDRLQQWPGGFIASVQTRVAHDHAAGHGRGWIASGVELIAGETTSSLASLMALADTANGVAPVLPAGKGGYVFPNVDLTLHLVREPVGAWLGLATSTVVGSEGLGINSAELYDERGFFGRSEQLQTVRPVP</sequence>
<gene>
    <name evidence="4" type="ORF">P8192_07220</name>
</gene>
<keyword evidence="5" id="KW-1185">Reference proteome</keyword>
<dbReference type="EMBL" id="CP121252">
    <property type="protein sequence ID" value="WFP15228.1"/>
    <property type="molecule type" value="Genomic_DNA"/>
</dbReference>
<feature type="region of interest" description="Disordered" evidence="1">
    <location>
        <begin position="1"/>
        <end position="21"/>
    </location>
</feature>
<organism evidence="4 5">
    <name type="scientific">Citricoccus muralis</name>
    <dbReference type="NCBI Taxonomy" id="169134"/>
    <lineage>
        <taxon>Bacteria</taxon>
        <taxon>Bacillati</taxon>
        <taxon>Actinomycetota</taxon>
        <taxon>Actinomycetes</taxon>
        <taxon>Micrococcales</taxon>
        <taxon>Micrococcaceae</taxon>
        <taxon>Citricoccus</taxon>
    </lineage>
</organism>
<dbReference type="Pfam" id="PF20789">
    <property type="entry name" value="4HBT_3C"/>
    <property type="match status" value="1"/>
</dbReference>
<accession>A0ABY8H3F2</accession>
<dbReference type="InterPro" id="IPR029069">
    <property type="entry name" value="HotDog_dom_sf"/>
</dbReference>
<dbReference type="InterPro" id="IPR049449">
    <property type="entry name" value="TesB_ACOT8-like_N"/>
</dbReference>
<reference evidence="4 5" key="1">
    <citation type="submission" date="2023-04" db="EMBL/GenBank/DDBJ databases">
        <title>Funneling lignin-derived compounds into biodiesel using alkali-halophilic Citricoccus sp. P2.</title>
        <authorList>
            <person name="Luo C.-B."/>
        </authorList>
    </citation>
    <scope>NUCLEOTIDE SEQUENCE [LARGE SCALE GENOMIC DNA]</scope>
    <source>
        <strain evidence="4 5">P2</strain>
    </source>
</reference>
<dbReference type="SUPFAM" id="SSF54637">
    <property type="entry name" value="Thioesterase/thiol ester dehydrase-isomerase"/>
    <property type="match status" value="1"/>
</dbReference>
<evidence type="ECO:0000313" key="5">
    <source>
        <dbReference type="Proteomes" id="UP001219037"/>
    </source>
</evidence>
<evidence type="ECO:0000256" key="1">
    <source>
        <dbReference type="SAM" id="MobiDB-lite"/>
    </source>
</evidence>
<proteinExistence type="predicted"/>
<protein>
    <submittedName>
        <fullName evidence="4">Thioesterase family protein</fullName>
    </submittedName>
</protein>
<dbReference type="InterPro" id="IPR042171">
    <property type="entry name" value="Acyl-CoA_hotdog"/>
</dbReference>
<feature type="domain" description="Acyl-CoA thioesterase-like C-terminal" evidence="3">
    <location>
        <begin position="139"/>
        <end position="267"/>
    </location>
</feature>
<feature type="domain" description="Acyl-CoA thioesterase-like N-terminal HotDog" evidence="2">
    <location>
        <begin position="37"/>
        <end position="117"/>
    </location>
</feature>
<dbReference type="InterPro" id="IPR049450">
    <property type="entry name" value="ACOT8-like_C"/>
</dbReference>